<comment type="caution">
    <text evidence="3">The sequence shown here is derived from an EMBL/GenBank/DDBJ whole genome shotgun (WGS) entry which is preliminary data.</text>
</comment>
<dbReference type="STRING" id="1192034.CAP_3784"/>
<gene>
    <name evidence="3" type="ORF">CAP_3784</name>
</gene>
<dbReference type="eggNOG" id="COG1028">
    <property type="taxonomic scope" value="Bacteria"/>
</dbReference>
<comment type="similarity">
    <text evidence="1">Belongs to the short-chain dehydrogenases/reductases (SDR) family.</text>
</comment>
<dbReference type="InterPro" id="IPR036291">
    <property type="entry name" value="NAD(P)-bd_dom_sf"/>
</dbReference>
<reference evidence="3 4" key="1">
    <citation type="submission" date="2013-05" db="EMBL/GenBank/DDBJ databases">
        <title>Genome assembly of Chondromyces apiculatus DSM 436.</title>
        <authorList>
            <person name="Sharma G."/>
            <person name="Khatri I."/>
            <person name="Kaur C."/>
            <person name="Mayilraj S."/>
            <person name="Subramanian S."/>
        </authorList>
    </citation>
    <scope>NUCLEOTIDE SEQUENCE [LARGE SCALE GENOMIC DNA]</scope>
    <source>
        <strain evidence="3 4">DSM 436</strain>
    </source>
</reference>
<keyword evidence="2" id="KW-0560">Oxidoreductase</keyword>
<dbReference type="AlphaFoldDB" id="A0A017T6U0"/>
<dbReference type="OrthoDB" id="9786360at2"/>
<sequence length="250" mass="26228">MAEVPLSSPDQRRVALVTGGGIRVGAAIARTLAAAGTDLIVHYGHSDAAARAVVDEATRLGRRATAIQADLRDRAAIQRLADEALAWSSGRLDLLVHNAANYEQVAPEALGPQAWENAMSLNAEAPYLLTLALRSALRDARGSVVAIVCLSAERPWREYVPYSVSKAALAHVVRGLGLALAPEVRVNGIAPGAVLLPEGLSAEQQQQALSRVPLGRLGSPEDVARAVVFLAENDFITGQILAVDGGESLV</sequence>
<evidence type="ECO:0000313" key="4">
    <source>
        <dbReference type="Proteomes" id="UP000019678"/>
    </source>
</evidence>
<dbReference type="PANTHER" id="PTHR43639:SF1">
    <property type="entry name" value="SHORT-CHAIN DEHYDROGENASE_REDUCTASE FAMILY PROTEIN"/>
    <property type="match status" value="1"/>
</dbReference>
<dbReference type="RefSeq" id="WP_044243213.1">
    <property type="nucleotide sequence ID" value="NZ_ASRX01000028.1"/>
</dbReference>
<dbReference type="Gene3D" id="3.40.50.720">
    <property type="entry name" value="NAD(P)-binding Rossmann-like Domain"/>
    <property type="match status" value="1"/>
</dbReference>
<evidence type="ECO:0000256" key="2">
    <source>
        <dbReference type="ARBA" id="ARBA00023002"/>
    </source>
</evidence>
<keyword evidence="4" id="KW-1185">Reference proteome</keyword>
<evidence type="ECO:0000256" key="1">
    <source>
        <dbReference type="ARBA" id="ARBA00006484"/>
    </source>
</evidence>
<dbReference type="Pfam" id="PF13561">
    <property type="entry name" value="adh_short_C2"/>
    <property type="match status" value="1"/>
</dbReference>
<dbReference type="SUPFAM" id="SSF51735">
    <property type="entry name" value="NAD(P)-binding Rossmann-fold domains"/>
    <property type="match status" value="1"/>
</dbReference>
<dbReference type="EMBL" id="ASRX01000028">
    <property type="protein sequence ID" value="EYF04973.1"/>
    <property type="molecule type" value="Genomic_DNA"/>
</dbReference>
<dbReference type="GO" id="GO:0016491">
    <property type="term" value="F:oxidoreductase activity"/>
    <property type="evidence" value="ECO:0007669"/>
    <property type="project" value="UniProtKB-KW"/>
</dbReference>
<accession>A0A017T6U0</accession>
<dbReference type="PRINTS" id="PR00081">
    <property type="entry name" value="GDHRDH"/>
</dbReference>
<proteinExistence type="inferred from homology"/>
<organism evidence="3 4">
    <name type="scientific">Chondromyces apiculatus DSM 436</name>
    <dbReference type="NCBI Taxonomy" id="1192034"/>
    <lineage>
        <taxon>Bacteria</taxon>
        <taxon>Pseudomonadati</taxon>
        <taxon>Myxococcota</taxon>
        <taxon>Polyangia</taxon>
        <taxon>Polyangiales</taxon>
        <taxon>Polyangiaceae</taxon>
        <taxon>Chondromyces</taxon>
    </lineage>
</organism>
<dbReference type="PANTHER" id="PTHR43639">
    <property type="entry name" value="OXIDOREDUCTASE, SHORT-CHAIN DEHYDROGENASE/REDUCTASE FAMILY (AFU_ORTHOLOGUE AFUA_5G02870)"/>
    <property type="match status" value="1"/>
</dbReference>
<evidence type="ECO:0000313" key="3">
    <source>
        <dbReference type="EMBL" id="EYF04973.1"/>
    </source>
</evidence>
<name>A0A017T6U0_9BACT</name>
<dbReference type="Proteomes" id="UP000019678">
    <property type="component" value="Unassembled WGS sequence"/>
</dbReference>
<dbReference type="InterPro" id="IPR002347">
    <property type="entry name" value="SDR_fam"/>
</dbReference>
<protein>
    <submittedName>
        <fullName evidence="3">FolM Alternative dihydrofolate reductase 1</fullName>
    </submittedName>
</protein>